<dbReference type="Pfam" id="PF13649">
    <property type="entry name" value="Methyltransf_25"/>
    <property type="match status" value="1"/>
</dbReference>
<dbReference type="InterPro" id="IPR029063">
    <property type="entry name" value="SAM-dependent_MTases_sf"/>
</dbReference>
<dbReference type="PANTHER" id="PTHR45128:SF1">
    <property type="entry name" value="S-ADENOSYLMETHIONINE-DEPENDENT METHYLTRANSFERASE RV2258C"/>
    <property type="match status" value="1"/>
</dbReference>
<dbReference type="GO" id="GO:0032259">
    <property type="term" value="P:methylation"/>
    <property type="evidence" value="ECO:0007669"/>
    <property type="project" value="UniProtKB-KW"/>
</dbReference>
<reference evidence="2" key="1">
    <citation type="submission" date="2021-03" db="EMBL/GenBank/DDBJ databases">
        <title>Bacillus suaedae sp. nov., isolated from Suaeda aralocaspica.</title>
        <authorList>
            <person name="Lei R.F.R."/>
        </authorList>
    </citation>
    <scope>NUCLEOTIDE SEQUENCE</scope>
    <source>
        <strain evidence="2">YZJH907-2</strain>
    </source>
</reference>
<gene>
    <name evidence="2" type="ORF">J7W16_19290</name>
</gene>
<evidence type="ECO:0000313" key="3">
    <source>
        <dbReference type="Proteomes" id="UP000678228"/>
    </source>
</evidence>
<dbReference type="InterPro" id="IPR053173">
    <property type="entry name" value="SAM-binding_MTase"/>
</dbReference>
<dbReference type="PANTHER" id="PTHR45128">
    <property type="entry name" value="METHYLTRANSFERASE TYPE 11"/>
    <property type="match status" value="1"/>
</dbReference>
<dbReference type="SUPFAM" id="SSF53335">
    <property type="entry name" value="S-adenosyl-L-methionine-dependent methyltransferases"/>
    <property type="match status" value="1"/>
</dbReference>
<evidence type="ECO:0000313" key="2">
    <source>
        <dbReference type="EMBL" id="MBP3953274.1"/>
    </source>
</evidence>
<proteinExistence type="predicted"/>
<sequence length="327" mass="37839">MISEWYEMIKARKWMKKNIPFLYAWHAYVGHELDLFEAFKKSHTIDYVANKQDISKDLLQSWIEVGVAINHLKEKKSGRYKVNRRLLLPKRNSLSGTLLKEMMELHIPSLLSYPELLKTQSKIRFDDKKHGEIVARTSRLIETIAYPNYKKLIKDGNVKSIIDVGCGHGGYLQRIAQEYPHIQMVGIDKHPHVVESAEKVCESLANVDIIHADVNEWSPSSKENDLVMMNNIMHYVAPDKRFDLVSKMSKWLHKKGKIIIITPVRNSEHGKEFSAVFNSFFSAHSNLHTLPTKTDLETIANKLGMRMRQFDPIIKEGSWYVAVIENK</sequence>
<keyword evidence="2" id="KW-0808">Transferase</keyword>
<comment type="caution">
    <text evidence="2">The sequence shown here is derived from an EMBL/GenBank/DDBJ whole genome shotgun (WGS) entry which is preliminary data.</text>
</comment>
<name>A0A940X1P0_9BACI</name>
<dbReference type="CDD" id="cd02440">
    <property type="entry name" value="AdoMet_MTases"/>
    <property type="match status" value="1"/>
</dbReference>
<dbReference type="AlphaFoldDB" id="A0A940X1P0"/>
<dbReference type="Gene3D" id="3.40.50.150">
    <property type="entry name" value="Vaccinia Virus protein VP39"/>
    <property type="match status" value="1"/>
</dbReference>
<accession>A0A940X1P0</accession>
<keyword evidence="3" id="KW-1185">Reference proteome</keyword>
<evidence type="ECO:0000259" key="1">
    <source>
        <dbReference type="Pfam" id="PF13649"/>
    </source>
</evidence>
<feature type="domain" description="Methyltransferase" evidence="1">
    <location>
        <begin position="161"/>
        <end position="256"/>
    </location>
</feature>
<dbReference type="GO" id="GO:0008168">
    <property type="term" value="F:methyltransferase activity"/>
    <property type="evidence" value="ECO:0007669"/>
    <property type="project" value="UniProtKB-KW"/>
</dbReference>
<dbReference type="EMBL" id="JAGKSQ010000011">
    <property type="protein sequence ID" value="MBP3953274.1"/>
    <property type="molecule type" value="Genomic_DNA"/>
</dbReference>
<organism evidence="2 3">
    <name type="scientific">Halalkalibacter suaedae</name>
    <dbReference type="NCBI Taxonomy" id="2822140"/>
    <lineage>
        <taxon>Bacteria</taxon>
        <taxon>Bacillati</taxon>
        <taxon>Bacillota</taxon>
        <taxon>Bacilli</taxon>
        <taxon>Bacillales</taxon>
        <taxon>Bacillaceae</taxon>
        <taxon>Halalkalibacter</taxon>
    </lineage>
</organism>
<dbReference type="Proteomes" id="UP000678228">
    <property type="component" value="Unassembled WGS sequence"/>
</dbReference>
<keyword evidence="2" id="KW-0489">Methyltransferase</keyword>
<dbReference type="RefSeq" id="WP_210599131.1">
    <property type="nucleotide sequence ID" value="NZ_JAGKSQ010000011.1"/>
</dbReference>
<dbReference type="InterPro" id="IPR041698">
    <property type="entry name" value="Methyltransf_25"/>
</dbReference>
<protein>
    <submittedName>
        <fullName evidence="2">Class I SAM-dependent methyltransferase</fullName>
    </submittedName>
</protein>